<keyword evidence="5 11" id="KW-0378">Hydrolase</keyword>
<comment type="similarity">
    <text evidence="3 11">Belongs to the gamma-glutamyltransferase family.</text>
</comment>
<dbReference type="SUPFAM" id="SSF56235">
    <property type="entry name" value="N-terminal nucleophile aminohydrolases (Ntn hydrolases)"/>
    <property type="match status" value="1"/>
</dbReference>
<keyword evidence="6 11" id="KW-0865">Zymogen</keyword>
<dbReference type="PROSITE" id="PS51318">
    <property type="entry name" value="TAT"/>
    <property type="match status" value="1"/>
</dbReference>
<keyword evidence="4 11" id="KW-0808">Transferase</keyword>
<evidence type="ECO:0000256" key="5">
    <source>
        <dbReference type="ARBA" id="ARBA00022801"/>
    </source>
</evidence>
<comment type="PTM">
    <text evidence="11">Cleaved by autocatalysis into a large and a small subunit.</text>
</comment>
<evidence type="ECO:0000256" key="8">
    <source>
        <dbReference type="ARBA" id="ARBA00047417"/>
    </source>
</evidence>
<comment type="pathway">
    <text evidence="11">Sulfur metabolism; glutathione metabolism.</text>
</comment>
<comment type="catalytic activity">
    <reaction evidence="2 11">
        <text>glutathione + H2O = L-cysteinylglycine + L-glutamate</text>
        <dbReference type="Rhea" id="RHEA:28807"/>
        <dbReference type="ChEBI" id="CHEBI:15377"/>
        <dbReference type="ChEBI" id="CHEBI:29985"/>
        <dbReference type="ChEBI" id="CHEBI:57925"/>
        <dbReference type="ChEBI" id="CHEBI:61694"/>
        <dbReference type="EC" id="3.4.19.13"/>
    </reaction>
</comment>
<sequence length="547" mass="56549">MPTMIDRRGFLTTTACALGAGLLPLDGRATGSPLDAAQKGLVTGQAEGAEAGRAVLAAGGNAVDAIVTAALVAGVVAVPGTGIAGYGGHLVIAKPDGQTIAIDFNSTAPAAITPNTFTVDENGNVKGEVNTYGWLAVGVPGVLAGLQRALDRFGTRSFAEVVKPAIRFAKDGFPVGKNFASAIKAASGRLAKDPGSAKLFFAKAEPLREGATYKNPDLGDLLQTLANRGNVNTFYKGDIADAVAAAFRKNGGLVTTSDLAAYEAREVKPLAVAFAGHTIYTPPPSSGGLTVLQTLAALDALGWSKWDAADPATTHAKVEALRVAWHDRLTWLGDPDYAHVPVAKLLSEKYAKATADRVRATVKAKKPLDGTSDGRPSGGTVHLNAIDAAGLTVALTFTHGGYFGANVTIDGLGLVLGHGVSRFDPRPGRANSPEPGKRPLHNMCPTVVTKDGKPVFALGATGGRRIVNAVFDVLAYRFGQSLPLAEAVRAPRVHTEGDTTLSLEAGWPARVTEYLKNTGYEVKTNPGAVLNAIERDPTSGALSTAAR</sequence>
<dbReference type="InterPro" id="IPR043137">
    <property type="entry name" value="GGT_ssub_C"/>
</dbReference>
<dbReference type="PANTHER" id="PTHR43199">
    <property type="entry name" value="GLUTATHIONE HYDROLASE"/>
    <property type="match status" value="1"/>
</dbReference>
<dbReference type="NCBIfam" id="TIGR00066">
    <property type="entry name" value="g_glut_trans"/>
    <property type="match status" value="1"/>
</dbReference>
<dbReference type="EMBL" id="NIDE01000008">
    <property type="protein sequence ID" value="OWK40151.1"/>
    <property type="molecule type" value="Genomic_DNA"/>
</dbReference>
<comment type="caution">
    <text evidence="12">The sequence shown here is derived from an EMBL/GenBank/DDBJ whole genome shotgun (WGS) entry which is preliminary data.</text>
</comment>
<evidence type="ECO:0000256" key="11">
    <source>
        <dbReference type="RuleBase" id="RU368036"/>
    </source>
</evidence>
<comment type="catalytic activity">
    <reaction evidence="1 11">
        <text>an S-substituted glutathione + H2O = an S-substituted L-cysteinylglycine + L-glutamate</text>
        <dbReference type="Rhea" id="RHEA:59468"/>
        <dbReference type="ChEBI" id="CHEBI:15377"/>
        <dbReference type="ChEBI" id="CHEBI:29985"/>
        <dbReference type="ChEBI" id="CHEBI:90779"/>
        <dbReference type="ChEBI" id="CHEBI:143103"/>
        <dbReference type="EC" id="3.4.19.13"/>
    </reaction>
</comment>
<keyword evidence="11" id="KW-0317">Glutathione biosynthesis</keyword>
<dbReference type="EC" id="3.4.19.13" evidence="11"/>
<evidence type="ECO:0000256" key="9">
    <source>
        <dbReference type="PIRSR" id="PIRSR600101-1"/>
    </source>
</evidence>
<dbReference type="PANTHER" id="PTHR43199:SF1">
    <property type="entry name" value="GLUTATHIONE HYDROLASE PROENZYME"/>
    <property type="match status" value="1"/>
</dbReference>
<dbReference type="Gene3D" id="3.60.20.40">
    <property type="match status" value="1"/>
</dbReference>
<gene>
    <name evidence="12" type="ORF">FRUB_05070</name>
</gene>
<feature type="binding site" evidence="10">
    <location>
        <position position="463"/>
    </location>
    <ligand>
        <name>L-glutamate</name>
        <dbReference type="ChEBI" id="CHEBI:29985"/>
    </ligand>
</feature>
<comment type="catalytic activity">
    <reaction evidence="8 11">
        <text>an N-terminal (5-L-glutamyl)-[peptide] + an alpha-amino acid = 5-L-glutamyl amino acid + an N-terminal L-alpha-aminoacyl-[peptide]</text>
        <dbReference type="Rhea" id="RHEA:23904"/>
        <dbReference type="Rhea" id="RHEA-COMP:9780"/>
        <dbReference type="Rhea" id="RHEA-COMP:9795"/>
        <dbReference type="ChEBI" id="CHEBI:77644"/>
        <dbReference type="ChEBI" id="CHEBI:78597"/>
        <dbReference type="ChEBI" id="CHEBI:78599"/>
        <dbReference type="ChEBI" id="CHEBI:78608"/>
        <dbReference type="EC" id="2.3.2.2"/>
    </reaction>
</comment>
<proteinExistence type="inferred from homology"/>
<dbReference type="Proteomes" id="UP000214646">
    <property type="component" value="Unassembled WGS sequence"/>
</dbReference>
<dbReference type="InterPro" id="IPR006311">
    <property type="entry name" value="TAT_signal"/>
</dbReference>
<dbReference type="RefSeq" id="WP_088256123.1">
    <property type="nucleotide sequence ID" value="NZ_NIDE01000008.1"/>
</dbReference>
<dbReference type="OrthoDB" id="9781342at2"/>
<feature type="active site" description="Nucleophile" evidence="9">
    <location>
        <position position="380"/>
    </location>
</feature>
<dbReference type="InterPro" id="IPR051792">
    <property type="entry name" value="GGT_bact"/>
</dbReference>
<dbReference type="GO" id="GO:0103068">
    <property type="term" value="F:leukotriene C4 gamma-glutamyl transferase activity"/>
    <property type="evidence" value="ECO:0007669"/>
    <property type="project" value="UniProtKB-EC"/>
</dbReference>
<dbReference type="GO" id="GO:0006750">
    <property type="term" value="P:glutathione biosynthetic process"/>
    <property type="evidence" value="ECO:0007669"/>
    <property type="project" value="UniProtKB-KW"/>
</dbReference>
<evidence type="ECO:0000313" key="13">
    <source>
        <dbReference type="Proteomes" id="UP000214646"/>
    </source>
</evidence>
<dbReference type="UniPathway" id="UPA00204"/>
<dbReference type="AlphaFoldDB" id="A0A225DF18"/>
<dbReference type="EC" id="2.3.2.2" evidence="11"/>
<evidence type="ECO:0000313" key="12">
    <source>
        <dbReference type="EMBL" id="OWK40151.1"/>
    </source>
</evidence>
<dbReference type="GO" id="GO:0006751">
    <property type="term" value="P:glutathione catabolic process"/>
    <property type="evidence" value="ECO:0007669"/>
    <property type="project" value="UniProtKB-UniRule"/>
</dbReference>
<evidence type="ECO:0000256" key="1">
    <source>
        <dbReference type="ARBA" id="ARBA00001049"/>
    </source>
</evidence>
<dbReference type="GO" id="GO:0036374">
    <property type="term" value="F:glutathione hydrolase activity"/>
    <property type="evidence" value="ECO:0007669"/>
    <property type="project" value="UniProtKB-UniRule"/>
</dbReference>
<accession>A0A225DF18</accession>
<dbReference type="Gene3D" id="1.10.246.130">
    <property type="match status" value="1"/>
</dbReference>
<evidence type="ECO:0000256" key="7">
    <source>
        <dbReference type="ARBA" id="ARBA00023315"/>
    </source>
</evidence>
<keyword evidence="7 11" id="KW-0012">Acyltransferase</keyword>
<keyword evidence="13" id="KW-1185">Reference proteome</keyword>
<protein>
    <recommendedName>
        <fullName evidence="11">Glutathione hydrolase proenzyme</fullName>
        <ecNumber evidence="11">2.3.2.2</ecNumber>
        <ecNumber evidence="11">3.4.19.13</ecNumber>
    </recommendedName>
    <component>
        <recommendedName>
            <fullName evidence="11">Glutathione hydrolase large chain</fullName>
        </recommendedName>
    </component>
    <component>
        <recommendedName>
            <fullName evidence="11">Glutathione hydrolase small chain</fullName>
        </recommendedName>
    </component>
</protein>
<evidence type="ECO:0000256" key="4">
    <source>
        <dbReference type="ARBA" id="ARBA00022679"/>
    </source>
</evidence>
<evidence type="ECO:0000256" key="2">
    <source>
        <dbReference type="ARBA" id="ARBA00001089"/>
    </source>
</evidence>
<reference evidence="13" key="1">
    <citation type="submission" date="2017-06" db="EMBL/GenBank/DDBJ databases">
        <title>Genome analysis of Fimbriiglobus ruber SP5, the first member of the order Planctomycetales with confirmed chitinolytic capability.</title>
        <authorList>
            <person name="Ravin N.V."/>
            <person name="Rakitin A.L."/>
            <person name="Ivanova A.A."/>
            <person name="Beletsky A.V."/>
            <person name="Kulichevskaya I.S."/>
            <person name="Mardanov A.V."/>
            <person name="Dedysh S.N."/>
        </authorList>
    </citation>
    <scope>NUCLEOTIDE SEQUENCE [LARGE SCALE GENOMIC DNA]</scope>
    <source>
        <strain evidence="13">SP5</strain>
    </source>
</reference>
<evidence type="ECO:0000256" key="10">
    <source>
        <dbReference type="PIRSR" id="PIRSR600101-2"/>
    </source>
</evidence>
<dbReference type="Pfam" id="PF01019">
    <property type="entry name" value="G_glu_transpept"/>
    <property type="match status" value="1"/>
</dbReference>
<evidence type="ECO:0000256" key="6">
    <source>
        <dbReference type="ARBA" id="ARBA00023145"/>
    </source>
</evidence>
<comment type="subunit">
    <text evidence="11">This enzyme consists of two polypeptide chains, which are synthesized in precursor form from a single polypeptide.</text>
</comment>
<organism evidence="12 13">
    <name type="scientific">Fimbriiglobus ruber</name>
    <dbReference type="NCBI Taxonomy" id="1908690"/>
    <lineage>
        <taxon>Bacteria</taxon>
        <taxon>Pseudomonadati</taxon>
        <taxon>Planctomycetota</taxon>
        <taxon>Planctomycetia</taxon>
        <taxon>Gemmatales</taxon>
        <taxon>Gemmataceae</taxon>
        <taxon>Fimbriiglobus</taxon>
    </lineage>
</organism>
<dbReference type="InterPro" id="IPR029055">
    <property type="entry name" value="Ntn_hydrolases_N"/>
</dbReference>
<dbReference type="InterPro" id="IPR000101">
    <property type="entry name" value="GGT_peptidase"/>
</dbReference>
<dbReference type="InterPro" id="IPR043138">
    <property type="entry name" value="GGT_lsub"/>
</dbReference>
<name>A0A225DF18_9BACT</name>
<dbReference type="PRINTS" id="PR01210">
    <property type="entry name" value="GGTRANSPTASE"/>
</dbReference>
<evidence type="ECO:0000256" key="3">
    <source>
        <dbReference type="ARBA" id="ARBA00009381"/>
    </source>
</evidence>